<reference evidence="1" key="2">
    <citation type="journal article" date="2015" name="Fish Shellfish Immunol.">
        <title>Early steps in the European eel (Anguilla anguilla)-Vibrio vulnificus interaction in the gills: Role of the RtxA13 toxin.</title>
        <authorList>
            <person name="Callol A."/>
            <person name="Pajuelo D."/>
            <person name="Ebbesson L."/>
            <person name="Teles M."/>
            <person name="MacKenzie S."/>
            <person name="Amaro C."/>
        </authorList>
    </citation>
    <scope>NUCLEOTIDE SEQUENCE</scope>
</reference>
<reference evidence="1" key="1">
    <citation type="submission" date="2014-11" db="EMBL/GenBank/DDBJ databases">
        <authorList>
            <person name="Amaro Gonzalez C."/>
        </authorList>
    </citation>
    <scope>NUCLEOTIDE SEQUENCE</scope>
</reference>
<name>A0A0E9Q9H9_ANGAN</name>
<dbReference type="EMBL" id="GBXM01071277">
    <property type="protein sequence ID" value="JAH37300.1"/>
    <property type="molecule type" value="Transcribed_RNA"/>
</dbReference>
<accession>A0A0E9Q9H9</accession>
<evidence type="ECO:0000313" key="1">
    <source>
        <dbReference type="EMBL" id="JAH12743.1"/>
    </source>
</evidence>
<protein>
    <submittedName>
        <fullName evidence="1">Uncharacterized protein</fullName>
    </submittedName>
</protein>
<sequence length="10" mass="1134">MNCRVKVVVS</sequence>
<organism evidence="1">
    <name type="scientific">Anguilla anguilla</name>
    <name type="common">European freshwater eel</name>
    <name type="synonym">Muraena anguilla</name>
    <dbReference type="NCBI Taxonomy" id="7936"/>
    <lineage>
        <taxon>Eukaryota</taxon>
        <taxon>Metazoa</taxon>
        <taxon>Chordata</taxon>
        <taxon>Craniata</taxon>
        <taxon>Vertebrata</taxon>
        <taxon>Euteleostomi</taxon>
        <taxon>Actinopterygii</taxon>
        <taxon>Neopterygii</taxon>
        <taxon>Teleostei</taxon>
        <taxon>Anguilliformes</taxon>
        <taxon>Anguillidae</taxon>
        <taxon>Anguilla</taxon>
    </lineage>
</organism>
<dbReference type="EMBL" id="GBXM01095834">
    <property type="protein sequence ID" value="JAH12743.1"/>
    <property type="molecule type" value="Transcribed_RNA"/>
</dbReference>
<proteinExistence type="predicted"/>